<dbReference type="KEGG" id="piv:NCTC13079_00270"/>
<evidence type="ECO:0000313" key="2">
    <source>
        <dbReference type="Proteomes" id="UP000269544"/>
    </source>
</evidence>
<name>A0A448V075_9FIRM</name>
<evidence type="ECO:0000313" key="1">
    <source>
        <dbReference type="EMBL" id="VEJ34680.1"/>
    </source>
</evidence>
<dbReference type="Pfam" id="PF06245">
    <property type="entry name" value="DUF1015"/>
    <property type="match status" value="1"/>
</dbReference>
<dbReference type="PIRSF" id="PIRSF033563">
    <property type="entry name" value="UCP033563"/>
    <property type="match status" value="1"/>
</dbReference>
<dbReference type="Proteomes" id="UP000269544">
    <property type="component" value="Chromosome"/>
</dbReference>
<gene>
    <name evidence="1" type="ORF">NCTC13079_00270</name>
</gene>
<dbReference type="RefSeq" id="WP_126464737.1">
    <property type="nucleotide sequence ID" value="NZ_LR134523.1"/>
</dbReference>
<dbReference type="EMBL" id="LR134523">
    <property type="protein sequence ID" value="VEJ34680.1"/>
    <property type="molecule type" value="Genomic_DNA"/>
</dbReference>
<dbReference type="AlphaFoldDB" id="A0A448V075"/>
<reference evidence="1 2" key="1">
    <citation type="submission" date="2018-12" db="EMBL/GenBank/DDBJ databases">
        <authorList>
            <consortium name="Pathogen Informatics"/>
        </authorList>
    </citation>
    <scope>NUCLEOTIDE SEQUENCE [LARGE SCALE GENOMIC DNA]</scope>
    <source>
        <strain evidence="1 2">NCTC13079</strain>
    </source>
</reference>
<accession>A0A448V075</accession>
<dbReference type="InterPro" id="IPR008323">
    <property type="entry name" value="UCP033563"/>
</dbReference>
<protein>
    <submittedName>
        <fullName evidence="1">Uncharacterized conserved protein</fullName>
    </submittedName>
</protein>
<sequence length="399" mass="45460">MVQIRGFRALRPMPKEAAQIAALPYDVYSREEARREIESHPLSFLRIDLPEAMMAPKEAYGDRNRRARRELDAMVAEGHFYREEVPGLYIYELEREGRRQKGLVCLASVAEYENGTIRRHEKTRRKKEADRVDHIRALNAQTGPIFLAYLERDEIRRRIDEESARPPEIEFTTDDKVVHRIWSLRDSDTVTAIENLFRAVPSMYIADGHHRCAAAARVAAETEKENAGFLAILFSHRDLQVYDYNRVVADLGGLSERAFFEKLGAHFAVIEAEGPLRPAQKATFGMYTGGRWYRLEFTGQMPRDPVAALDVSLLQDNVLGPILGIDDPRTSERIDFVGGVRGMEALERRVDAGMAVAFSLYPTALEELMDVADAGRVMPPKSTWFEPKPRSGLFIHELR</sequence>
<proteinExistence type="predicted"/>
<dbReference type="PANTHER" id="PTHR36454:SF1">
    <property type="entry name" value="DUF1015 DOMAIN-CONTAINING PROTEIN"/>
    <property type="match status" value="1"/>
</dbReference>
<dbReference type="OrthoDB" id="9781616at2"/>
<organism evidence="1 2">
    <name type="scientific">Aedoeadaptatus ivorii</name>
    <dbReference type="NCBI Taxonomy" id="54006"/>
    <lineage>
        <taxon>Bacteria</taxon>
        <taxon>Bacillati</taxon>
        <taxon>Bacillota</taxon>
        <taxon>Tissierellia</taxon>
        <taxon>Tissierellales</taxon>
        <taxon>Peptoniphilaceae</taxon>
        <taxon>Aedoeadaptatus</taxon>
    </lineage>
</organism>
<keyword evidence="2" id="KW-1185">Reference proteome</keyword>
<dbReference type="PANTHER" id="PTHR36454">
    <property type="entry name" value="LMO2823 PROTEIN"/>
    <property type="match status" value="1"/>
</dbReference>